<protein>
    <submittedName>
        <fullName evidence="9">Cobalt-zinc-cadmium resistance protein CzcA</fullName>
    </submittedName>
</protein>
<proteinExistence type="inferred from homology"/>
<evidence type="ECO:0000256" key="5">
    <source>
        <dbReference type="ARBA" id="ARBA00022692"/>
    </source>
</evidence>
<dbReference type="Gene3D" id="3.30.70.1430">
    <property type="entry name" value="Multidrug efflux transporter AcrB pore domain"/>
    <property type="match status" value="2"/>
</dbReference>
<gene>
    <name evidence="9" type="ORF">SAMN04488120_1249</name>
</gene>
<feature type="transmembrane region" description="Helical" evidence="8">
    <location>
        <begin position="484"/>
        <end position="508"/>
    </location>
</feature>
<feature type="transmembrane region" description="Helical" evidence="8">
    <location>
        <begin position="982"/>
        <end position="1002"/>
    </location>
</feature>
<dbReference type="SUPFAM" id="SSF82714">
    <property type="entry name" value="Multidrug efflux transporter AcrB TolC docking domain, DN and DC subdomains"/>
    <property type="match status" value="2"/>
</dbReference>
<evidence type="ECO:0000256" key="4">
    <source>
        <dbReference type="ARBA" id="ARBA00022475"/>
    </source>
</evidence>
<dbReference type="Gene3D" id="3.30.70.1440">
    <property type="entry name" value="Multidrug efflux transporter AcrB pore domain"/>
    <property type="match status" value="1"/>
</dbReference>
<dbReference type="Gene3D" id="1.20.1640.10">
    <property type="entry name" value="Multidrug efflux transporter AcrB transmembrane domain"/>
    <property type="match status" value="2"/>
</dbReference>
<dbReference type="SUPFAM" id="SSF82693">
    <property type="entry name" value="Multidrug efflux transporter AcrB pore domain, PN1, PN2, PC1 and PC2 subdomains"/>
    <property type="match status" value="3"/>
</dbReference>
<dbReference type="Gene3D" id="3.30.70.1320">
    <property type="entry name" value="Multidrug efflux transporter AcrB pore domain like"/>
    <property type="match status" value="1"/>
</dbReference>
<comment type="similarity">
    <text evidence="2">Belongs to the resistance-nodulation-cell division (RND) (TC 2.A.6) family.</text>
</comment>
<evidence type="ECO:0000256" key="8">
    <source>
        <dbReference type="SAM" id="Phobius"/>
    </source>
</evidence>
<feature type="transmembrane region" description="Helical" evidence="8">
    <location>
        <begin position="12"/>
        <end position="31"/>
    </location>
</feature>
<dbReference type="GO" id="GO:0008324">
    <property type="term" value="F:monoatomic cation transmembrane transporter activity"/>
    <property type="evidence" value="ECO:0007669"/>
    <property type="project" value="InterPro"/>
</dbReference>
<feature type="transmembrane region" description="Helical" evidence="8">
    <location>
        <begin position="936"/>
        <end position="961"/>
    </location>
</feature>
<evidence type="ECO:0000256" key="2">
    <source>
        <dbReference type="ARBA" id="ARBA00010942"/>
    </source>
</evidence>
<dbReference type="Proteomes" id="UP000199771">
    <property type="component" value="Unassembled WGS sequence"/>
</dbReference>
<evidence type="ECO:0000256" key="7">
    <source>
        <dbReference type="ARBA" id="ARBA00023136"/>
    </source>
</evidence>
<evidence type="ECO:0000256" key="1">
    <source>
        <dbReference type="ARBA" id="ARBA00004651"/>
    </source>
</evidence>
<sequence>MFEKLIRASIEHRWLVLLAVIGMAAVGVFNYQKLPIDAVPDITNVQVQINTQAPGYSPLETEQRVTYPIETVMAGLPNLEQTRSLSRYGLSQVTVIFKDGTDIYFARQLVNERLQEARDKLPPGITPTMGPISTGLGEIYLWTVEAKDGAKKPDGQPYTATDLREIQDWIIKPQLRNVPGVAEINSIGGYSKEYQIAPNPERLTSLGVTLQDIVTALERNNGNVGAGYIEKRGEQYLIRAPGQVKTLEDISNVIVSSVGGVPIRVRDVAEVGLGRELRTGAATANGREVVLGTAFMLIGQNSRTVSQAVDKKMVEINRSLPEGVHAVTVYNRTVLVDKVISTVKKNLLEGAILVIVILFLFLGNIRAAIITAAVIPLSMLFTFTGMATYKVSANLMSLGALDFGIIIDGAVVIVENCVRRLAHAQAQYGRPLTRSERFHEVFLASKESRRPLLFGQLIIMVVYLPIFALTGVEGKMFHPMAFTVVTALVGAMILSVTFIPAAVALFIGNRVSEKENWLMVQAKRWYGPLLDRVMTAKAVVLTAAAVAVVLCGLIATRMGSEFVPSLNEGDFAIQALRIPGTSLSQSVAMQQQLESTLKAKFPEIDRVFARTGTAEIASDPMPPNISDGYIMLKPVSEWPEPRKSRDELLAAIQDVVGKIPGSNYEFSQPIQLRFNELISGVRSDVAVKIFGDDMDVLNKTGEEISSMLQKIPGASEVKVEQTTGLPMLTVNIDRQKASRYGLNVADIQDAVATAIGGREAGTLFEGDRRFDIVVRLPESLRNDLEGMKRLPIPLPRGTGTGGLEGRTNFIQLGEVASFELAPGPNQVSRENGKRRIVVSANVRGRDVGSFVADAKAALAQVKIPPGYWTSWGGTFENLQSATQRLQIVVPVSLLLVFVLLFAMFGNAKDGLLVFTGIPFALTGGILALWLRDIPMSISAAVGFIALSGVAVLNGLVMISYIRTLREEGMPLDAAIRDGALTRLRPVLMTALVASLGFIPMAIATGTGAEVQRPLATVVIGGIVSSTLLTLLVLPILYRLAHRPDEQEEDVTAEPVHPQDATDLLADFRTI</sequence>
<reference evidence="9 10" key="1">
    <citation type="submission" date="2016-10" db="EMBL/GenBank/DDBJ databases">
        <authorList>
            <person name="de Groot N.N."/>
        </authorList>
    </citation>
    <scope>NUCLEOTIDE SEQUENCE [LARGE SCALE GENOMIC DNA]</scope>
    <source>
        <strain evidence="9 10">DSM 23609</strain>
    </source>
</reference>
<dbReference type="NCBIfam" id="TIGR00914">
    <property type="entry name" value="2A0601"/>
    <property type="match status" value="1"/>
</dbReference>
<evidence type="ECO:0000313" key="9">
    <source>
        <dbReference type="EMBL" id="SFF68329.1"/>
    </source>
</evidence>
<feature type="transmembrane region" description="Helical" evidence="8">
    <location>
        <begin position="452"/>
        <end position="472"/>
    </location>
</feature>
<accession>A0A1I2KPS2</accession>
<dbReference type="STRING" id="1076937.SAMN04488120_1249"/>
<feature type="transmembrane region" description="Helical" evidence="8">
    <location>
        <begin position="885"/>
        <end position="904"/>
    </location>
</feature>
<comment type="subcellular location">
    <subcellularLocation>
        <location evidence="1">Cell membrane</location>
        <topology evidence="1">Multi-pass membrane protein</topology>
    </subcellularLocation>
</comment>
<dbReference type="GO" id="GO:0005886">
    <property type="term" value="C:plasma membrane"/>
    <property type="evidence" value="ECO:0007669"/>
    <property type="project" value="UniProtKB-SubCell"/>
</dbReference>
<evidence type="ECO:0000313" key="10">
    <source>
        <dbReference type="Proteomes" id="UP000199771"/>
    </source>
</evidence>
<dbReference type="PANTHER" id="PTHR32063:SF24">
    <property type="entry name" value="CATION EFFLUX SYSTEM (ACRB_ACRD_ACRF FAMILY)"/>
    <property type="match status" value="1"/>
</dbReference>
<keyword evidence="4" id="KW-1003">Cell membrane</keyword>
<dbReference type="RefSeq" id="WP_091535973.1">
    <property type="nucleotide sequence ID" value="NZ_FOOC01000024.1"/>
</dbReference>
<dbReference type="Gene3D" id="3.30.2090.10">
    <property type="entry name" value="Multidrug efflux transporter AcrB TolC docking domain, DN and DC subdomains"/>
    <property type="match status" value="2"/>
</dbReference>
<organism evidence="9 10">
    <name type="scientific">Fontimonas thermophila</name>
    <dbReference type="NCBI Taxonomy" id="1076937"/>
    <lineage>
        <taxon>Bacteria</taxon>
        <taxon>Pseudomonadati</taxon>
        <taxon>Pseudomonadota</taxon>
        <taxon>Gammaproteobacteria</taxon>
        <taxon>Nevskiales</taxon>
        <taxon>Nevskiaceae</taxon>
        <taxon>Fontimonas</taxon>
    </lineage>
</organism>
<keyword evidence="7 8" id="KW-0472">Membrane</keyword>
<dbReference type="SUPFAM" id="SSF82866">
    <property type="entry name" value="Multidrug efflux transporter AcrB transmembrane domain"/>
    <property type="match status" value="2"/>
</dbReference>
<dbReference type="Pfam" id="PF00873">
    <property type="entry name" value="ACR_tran"/>
    <property type="match status" value="1"/>
</dbReference>
<keyword evidence="10" id="KW-1185">Reference proteome</keyword>
<feature type="transmembrane region" description="Helical" evidence="8">
    <location>
        <begin position="1014"/>
        <end position="1037"/>
    </location>
</feature>
<evidence type="ECO:0000256" key="3">
    <source>
        <dbReference type="ARBA" id="ARBA00022448"/>
    </source>
</evidence>
<dbReference type="AlphaFoldDB" id="A0A1I2KPS2"/>
<name>A0A1I2KPS2_9GAMM</name>
<dbReference type="InterPro" id="IPR027463">
    <property type="entry name" value="AcrB_DN_DC_subdom"/>
</dbReference>
<keyword evidence="6 8" id="KW-1133">Transmembrane helix</keyword>
<dbReference type="PRINTS" id="PR00702">
    <property type="entry name" value="ACRIFLAVINRP"/>
</dbReference>
<evidence type="ECO:0000256" key="6">
    <source>
        <dbReference type="ARBA" id="ARBA00022989"/>
    </source>
</evidence>
<dbReference type="PANTHER" id="PTHR32063">
    <property type="match status" value="1"/>
</dbReference>
<feature type="transmembrane region" description="Helical" evidence="8">
    <location>
        <begin position="395"/>
        <end position="414"/>
    </location>
</feature>
<feature type="transmembrane region" description="Helical" evidence="8">
    <location>
        <begin position="529"/>
        <end position="555"/>
    </location>
</feature>
<feature type="transmembrane region" description="Helical" evidence="8">
    <location>
        <begin position="911"/>
        <end position="930"/>
    </location>
</feature>
<keyword evidence="5 8" id="KW-0812">Transmembrane</keyword>
<dbReference type="GO" id="GO:0042910">
    <property type="term" value="F:xenobiotic transmembrane transporter activity"/>
    <property type="evidence" value="ECO:0007669"/>
    <property type="project" value="TreeGrafter"/>
</dbReference>
<dbReference type="InterPro" id="IPR004763">
    <property type="entry name" value="CusA-like"/>
</dbReference>
<dbReference type="OrthoDB" id="9758297at2"/>
<dbReference type="InterPro" id="IPR001036">
    <property type="entry name" value="Acrflvin-R"/>
</dbReference>
<dbReference type="EMBL" id="FOOC01000024">
    <property type="protein sequence ID" value="SFF68329.1"/>
    <property type="molecule type" value="Genomic_DNA"/>
</dbReference>
<keyword evidence="3" id="KW-0813">Transport</keyword>